<dbReference type="PROSITE" id="PS50808">
    <property type="entry name" value="ZF_BED"/>
    <property type="match status" value="1"/>
</dbReference>
<dbReference type="InterPro" id="IPR052035">
    <property type="entry name" value="ZnF_BED_domain_contain"/>
</dbReference>
<evidence type="ECO:0000256" key="4">
    <source>
        <dbReference type="ARBA" id="ARBA00023015"/>
    </source>
</evidence>
<evidence type="ECO:0000256" key="2">
    <source>
        <dbReference type="ARBA" id="ARBA00022771"/>
    </source>
</evidence>
<name>A0AA47MUW2_MERPO</name>
<accession>A0AA47MUW2</accession>
<feature type="domain" description="BED-type" evidence="7">
    <location>
        <begin position="18"/>
        <end position="76"/>
    </location>
</feature>
<proteinExistence type="predicted"/>
<keyword evidence="5" id="KW-0804">Transcription</keyword>
<evidence type="ECO:0000313" key="9">
    <source>
        <dbReference type="Proteomes" id="UP001174136"/>
    </source>
</evidence>
<dbReference type="Proteomes" id="UP001174136">
    <property type="component" value="Unassembled WGS sequence"/>
</dbReference>
<evidence type="ECO:0000256" key="3">
    <source>
        <dbReference type="ARBA" id="ARBA00022833"/>
    </source>
</evidence>
<evidence type="ECO:0000256" key="6">
    <source>
        <dbReference type="PROSITE-ProRule" id="PRU00027"/>
    </source>
</evidence>
<keyword evidence="4" id="KW-0805">Transcription regulation</keyword>
<dbReference type="PANTHER" id="PTHR46481:SF4">
    <property type="entry name" value="ZINC FINGER BED DOMAIN-CONTAINING PROTEIN 4"/>
    <property type="match status" value="1"/>
</dbReference>
<comment type="caution">
    <text evidence="8">The sequence shown here is derived from an EMBL/GenBank/DDBJ whole genome shotgun (WGS) entry which is preliminary data.</text>
</comment>
<protein>
    <submittedName>
        <fullName evidence="8">Zinc finger BED domain-containing protein 1</fullName>
    </submittedName>
</protein>
<keyword evidence="1" id="KW-0479">Metal-binding</keyword>
<dbReference type="InterPro" id="IPR003656">
    <property type="entry name" value="Znf_BED"/>
</dbReference>
<keyword evidence="3" id="KW-0862">Zinc</keyword>
<reference evidence="8" key="1">
    <citation type="journal article" date="2023" name="Front. Mar. Sci.">
        <title>A new Merluccius polli reference genome to investigate the effects of global change in West African waters.</title>
        <authorList>
            <person name="Mateo J.L."/>
            <person name="Blanco-Fernandez C."/>
            <person name="Garcia-Vazquez E."/>
            <person name="Machado-Schiaffino G."/>
        </authorList>
    </citation>
    <scope>NUCLEOTIDE SEQUENCE</scope>
    <source>
        <strain evidence="8">C29</strain>
        <tissue evidence="8">Fin</tissue>
    </source>
</reference>
<dbReference type="PANTHER" id="PTHR46481">
    <property type="entry name" value="ZINC FINGER BED DOMAIN-CONTAINING PROTEIN 4"/>
    <property type="match status" value="1"/>
</dbReference>
<organism evidence="8 9">
    <name type="scientific">Merluccius polli</name>
    <name type="common">Benguela hake</name>
    <name type="synonym">Merluccius cadenati</name>
    <dbReference type="NCBI Taxonomy" id="89951"/>
    <lineage>
        <taxon>Eukaryota</taxon>
        <taxon>Metazoa</taxon>
        <taxon>Chordata</taxon>
        <taxon>Craniata</taxon>
        <taxon>Vertebrata</taxon>
        <taxon>Euteleostomi</taxon>
        <taxon>Actinopterygii</taxon>
        <taxon>Neopterygii</taxon>
        <taxon>Teleostei</taxon>
        <taxon>Neoteleostei</taxon>
        <taxon>Acanthomorphata</taxon>
        <taxon>Zeiogadaria</taxon>
        <taxon>Gadariae</taxon>
        <taxon>Gadiformes</taxon>
        <taxon>Gadoidei</taxon>
        <taxon>Merlucciidae</taxon>
        <taxon>Merluccius</taxon>
    </lineage>
</organism>
<keyword evidence="2 6" id="KW-0863">Zinc-finger</keyword>
<dbReference type="Pfam" id="PF02892">
    <property type="entry name" value="zf-BED"/>
    <property type="match status" value="1"/>
</dbReference>
<gene>
    <name evidence="8" type="ORF">N1851_013926</name>
</gene>
<dbReference type="SMART" id="SM00614">
    <property type="entry name" value="ZnF_BED"/>
    <property type="match status" value="1"/>
</dbReference>
<evidence type="ECO:0000313" key="8">
    <source>
        <dbReference type="EMBL" id="KAK0146719.1"/>
    </source>
</evidence>
<dbReference type="GO" id="GO:0008270">
    <property type="term" value="F:zinc ion binding"/>
    <property type="evidence" value="ECO:0007669"/>
    <property type="project" value="UniProtKB-KW"/>
</dbReference>
<dbReference type="GO" id="GO:0003677">
    <property type="term" value="F:DNA binding"/>
    <property type="evidence" value="ECO:0007669"/>
    <property type="project" value="InterPro"/>
</dbReference>
<sequence length="201" mass="23109">MAEREQPKMDKIRLAPPSLKASVWKHFSFHEVEGKRDLEKSHTVCKLCLTKIKYFGNTTNMRNHISRFHPELEERQPVVVAANQRTIEQLTKLSPDSERAKVCAPTQSMTTSAFRGMLHTLELRYPIPSQRFVFFTNTTSIATESYVTITAHFITDDWQLVSHVLQTRAMYESHMGANVAELLQKCSKGKAVLYQRFGFSD</sequence>
<dbReference type="InterPro" id="IPR036236">
    <property type="entry name" value="Znf_C2H2_sf"/>
</dbReference>
<keyword evidence="9" id="KW-1185">Reference proteome</keyword>
<dbReference type="SUPFAM" id="SSF57667">
    <property type="entry name" value="beta-beta-alpha zinc fingers"/>
    <property type="match status" value="1"/>
</dbReference>
<evidence type="ECO:0000259" key="7">
    <source>
        <dbReference type="PROSITE" id="PS50808"/>
    </source>
</evidence>
<evidence type="ECO:0000256" key="5">
    <source>
        <dbReference type="ARBA" id="ARBA00023163"/>
    </source>
</evidence>
<dbReference type="AlphaFoldDB" id="A0AA47MUW2"/>
<evidence type="ECO:0000256" key="1">
    <source>
        <dbReference type="ARBA" id="ARBA00022723"/>
    </source>
</evidence>
<dbReference type="EMBL" id="JAOPHQ010002560">
    <property type="protein sequence ID" value="KAK0146719.1"/>
    <property type="molecule type" value="Genomic_DNA"/>
</dbReference>